<sequence length="466" mass="50312">MRVEEQDGFTNLLLPKALAAAQLSGSDAGFVTELVYGTQRWRGLLDAVVAAAARRRIEDIDPGLLVVLRLGVYQTLFMDVPAHAAVDETVELARRLYGRGRAGFVNAAMHKVADRDRHEWESLVVSRVPKDRPHARLAVRYSHPEWIVDELDAAWRAAGYADDPAALPDMLAADNATPPVTLVARPGLIAMDELIDQLPDHAEYRMGLWSPYALRVHGVNPDLLPAVHAGQVGVEDEGSQLAALALAHAPLAGAVPDAVENAAAENATDDRRWLDMCAGPGGKTALLGALAASRGATLTANEPSHHRAELVRRNVSGLAKGTVDEVLEVDGRELGERFPGRFDRILVDAPCSGLGSLRRRPEARWRKRAEDLTALADIQRGLLDSALNAVRSGGVVAYVTCSPALAETRAIVDAALAGRQDVERLDAAAVLRGINPDLPLPATGDVQLFEQLHDTDQMFMALLRRR</sequence>
<evidence type="ECO:0000256" key="1">
    <source>
        <dbReference type="ARBA" id="ARBA00007494"/>
    </source>
</evidence>
<dbReference type="PROSITE" id="PS01153">
    <property type="entry name" value="NOL1_NOP2_SUN"/>
    <property type="match status" value="1"/>
</dbReference>
<feature type="binding site" evidence="6">
    <location>
        <position position="348"/>
    </location>
    <ligand>
        <name>S-adenosyl-L-methionine</name>
        <dbReference type="ChEBI" id="CHEBI:59789"/>
    </ligand>
</feature>
<dbReference type="PROSITE" id="PS51686">
    <property type="entry name" value="SAM_MT_RSMB_NOP"/>
    <property type="match status" value="1"/>
</dbReference>
<dbReference type="AlphaFoldDB" id="A0A2M9HGQ4"/>
<feature type="active site" description="Nucleophile" evidence="6">
    <location>
        <position position="401"/>
    </location>
</feature>
<dbReference type="InterPro" id="IPR023267">
    <property type="entry name" value="RCMT"/>
</dbReference>
<keyword evidence="4 6" id="KW-0949">S-adenosyl-L-methionine</keyword>
<dbReference type="InterPro" id="IPR035926">
    <property type="entry name" value="NusB-like_sf"/>
</dbReference>
<comment type="caution">
    <text evidence="8">The sequence shown here is derived from an EMBL/GenBank/DDBJ whole genome shotgun (WGS) entry which is preliminary data.</text>
</comment>
<dbReference type="SUPFAM" id="SSF48013">
    <property type="entry name" value="NusB-like"/>
    <property type="match status" value="1"/>
</dbReference>
<dbReference type="GO" id="GO:0006355">
    <property type="term" value="P:regulation of DNA-templated transcription"/>
    <property type="evidence" value="ECO:0007669"/>
    <property type="project" value="InterPro"/>
</dbReference>
<keyword evidence="9" id="KW-1185">Reference proteome</keyword>
<feature type="domain" description="SAM-dependent MTase RsmB/NOP-type" evidence="7">
    <location>
        <begin position="170"/>
        <end position="466"/>
    </location>
</feature>
<evidence type="ECO:0000256" key="3">
    <source>
        <dbReference type="ARBA" id="ARBA00022679"/>
    </source>
</evidence>
<evidence type="ECO:0000313" key="8">
    <source>
        <dbReference type="EMBL" id="PJM76010.1"/>
    </source>
</evidence>
<dbReference type="InterPro" id="IPR049560">
    <property type="entry name" value="MeTrfase_RsmB-F_NOP2_cat"/>
</dbReference>
<evidence type="ECO:0000256" key="2">
    <source>
        <dbReference type="ARBA" id="ARBA00022603"/>
    </source>
</evidence>
<proteinExistence type="inferred from homology"/>
<keyword evidence="5 6" id="KW-0694">RNA-binding</keyword>
<name>A0A2M9HGQ4_9BIFI</name>
<dbReference type="InterPro" id="IPR001678">
    <property type="entry name" value="MeTrfase_RsmB-F_NOP2_dom"/>
</dbReference>
<evidence type="ECO:0000259" key="7">
    <source>
        <dbReference type="PROSITE" id="PS51686"/>
    </source>
</evidence>
<dbReference type="GO" id="GO:0003723">
    <property type="term" value="F:RNA binding"/>
    <property type="evidence" value="ECO:0007669"/>
    <property type="project" value="UniProtKB-UniRule"/>
</dbReference>
<dbReference type="GO" id="GO:0008173">
    <property type="term" value="F:RNA methyltransferase activity"/>
    <property type="evidence" value="ECO:0007669"/>
    <property type="project" value="InterPro"/>
</dbReference>
<dbReference type="SUPFAM" id="SSF53335">
    <property type="entry name" value="S-adenosyl-L-methionine-dependent methyltransferases"/>
    <property type="match status" value="1"/>
</dbReference>
<dbReference type="InterPro" id="IPR018314">
    <property type="entry name" value="RsmB/NOL1/NOP2-like_CS"/>
</dbReference>
<dbReference type="InterPro" id="IPR029063">
    <property type="entry name" value="SAM-dependent_MTases_sf"/>
</dbReference>
<feature type="binding site" evidence="6">
    <location>
        <position position="330"/>
    </location>
    <ligand>
        <name>S-adenosyl-L-methionine</name>
        <dbReference type="ChEBI" id="CHEBI:59789"/>
    </ligand>
</feature>
<dbReference type="PANTHER" id="PTHR22807">
    <property type="entry name" value="NOP2 YEAST -RELATED NOL1/NOP2/FMU SUN DOMAIN-CONTAINING"/>
    <property type="match status" value="1"/>
</dbReference>
<keyword evidence="3 6" id="KW-0808">Transferase</keyword>
<dbReference type="Pfam" id="PF01029">
    <property type="entry name" value="NusB"/>
    <property type="match status" value="1"/>
</dbReference>
<dbReference type="GO" id="GO:0001510">
    <property type="term" value="P:RNA methylation"/>
    <property type="evidence" value="ECO:0007669"/>
    <property type="project" value="InterPro"/>
</dbReference>
<accession>A0A2M9HGQ4</accession>
<keyword evidence="2 6" id="KW-0489">Methyltransferase</keyword>
<dbReference type="CDD" id="cd02440">
    <property type="entry name" value="AdoMet_MTases"/>
    <property type="match status" value="1"/>
</dbReference>
<feature type="binding site" evidence="6">
    <location>
        <position position="302"/>
    </location>
    <ligand>
        <name>S-adenosyl-L-methionine</name>
        <dbReference type="ChEBI" id="CHEBI:59789"/>
    </ligand>
</feature>
<feature type="binding site" evidence="6">
    <location>
        <begin position="277"/>
        <end position="283"/>
    </location>
    <ligand>
        <name>S-adenosyl-L-methionine</name>
        <dbReference type="ChEBI" id="CHEBI:59789"/>
    </ligand>
</feature>
<comment type="similarity">
    <text evidence="1 6">Belongs to the class I-like SAM-binding methyltransferase superfamily. RsmB/NOP family.</text>
</comment>
<organism evidence="8 9">
    <name type="scientific">Bifidobacterium simiarum</name>
    <dbReference type="NCBI Taxonomy" id="2045441"/>
    <lineage>
        <taxon>Bacteria</taxon>
        <taxon>Bacillati</taxon>
        <taxon>Actinomycetota</taxon>
        <taxon>Actinomycetes</taxon>
        <taxon>Bifidobacteriales</taxon>
        <taxon>Bifidobacteriaceae</taxon>
        <taxon>Bifidobacterium</taxon>
    </lineage>
</organism>
<dbReference type="PANTHER" id="PTHR22807:SF53">
    <property type="entry name" value="RIBOSOMAL RNA SMALL SUBUNIT METHYLTRANSFERASE B-RELATED"/>
    <property type="match status" value="1"/>
</dbReference>
<dbReference type="Gene3D" id="1.10.940.10">
    <property type="entry name" value="NusB-like"/>
    <property type="match status" value="1"/>
</dbReference>
<dbReference type="Gene3D" id="3.40.50.150">
    <property type="entry name" value="Vaccinia Virus protein VP39"/>
    <property type="match status" value="1"/>
</dbReference>
<evidence type="ECO:0000256" key="6">
    <source>
        <dbReference type="PROSITE-ProRule" id="PRU01023"/>
    </source>
</evidence>
<gene>
    <name evidence="8" type="ORF">CSQ87_00205</name>
</gene>
<evidence type="ECO:0000313" key="9">
    <source>
        <dbReference type="Proteomes" id="UP000231451"/>
    </source>
</evidence>
<dbReference type="InterPro" id="IPR006027">
    <property type="entry name" value="NusB_RsmB_TIM44"/>
</dbReference>
<reference evidence="8 9" key="1">
    <citation type="submission" date="2017-10" db="EMBL/GenBank/DDBJ databases">
        <title>Draft genome sequences of strains TRE 1, TRE 9, TRE H and TRI 7, isolated from tamarins, belonging to four potential novel Bifidobacterium species.</title>
        <authorList>
            <person name="Mattarelli P."/>
            <person name="Modesto M."/>
            <person name="Puglisi E."/>
            <person name="Morelli L."/>
            <person name="Spezio C."/>
            <person name="Bonetti A."/>
            <person name="Sandri C."/>
        </authorList>
    </citation>
    <scope>NUCLEOTIDE SEQUENCE [LARGE SCALE GENOMIC DNA]</scope>
    <source>
        <strain evidence="9">TRI7</strain>
    </source>
</reference>
<dbReference type="Proteomes" id="UP000231451">
    <property type="component" value="Unassembled WGS sequence"/>
</dbReference>
<dbReference type="Pfam" id="PF01189">
    <property type="entry name" value="Methyltr_RsmB-F"/>
    <property type="match status" value="1"/>
</dbReference>
<evidence type="ECO:0000256" key="5">
    <source>
        <dbReference type="ARBA" id="ARBA00022884"/>
    </source>
</evidence>
<dbReference type="PRINTS" id="PR02008">
    <property type="entry name" value="RCMTFAMILY"/>
</dbReference>
<dbReference type="OrthoDB" id="9810297at2"/>
<evidence type="ECO:0000256" key="4">
    <source>
        <dbReference type="ARBA" id="ARBA00022691"/>
    </source>
</evidence>
<dbReference type="EMBL" id="PEBK01000001">
    <property type="protein sequence ID" value="PJM76010.1"/>
    <property type="molecule type" value="Genomic_DNA"/>
</dbReference>
<protein>
    <submittedName>
        <fullName evidence="8">16S rRNA methyltransferase</fullName>
    </submittedName>
</protein>